<keyword evidence="3" id="KW-1185">Reference proteome</keyword>
<evidence type="ECO:0000313" key="3">
    <source>
        <dbReference type="Proteomes" id="UP000015101"/>
    </source>
</evidence>
<dbReference type="EMBL" id="KB095812">
    <property type="protein sequence ID" value="ESO11793.1"/>
    <property type="molecule type" value="Genomic_DNA"/>
</dbReference>
<dbReference type="RefSeq" id="XP_009010281.1">
    <property type="nucleotide sequence ID" value="XM_009012033.1"/>
</dbReference>
<reference evidence="3" key="1">
    <citation type="submission" date="2012-12" db="EMBL/GenBank/DDBJ databases">
        <authorList>
            <person name="Hellsten U."/>
            <person name="Grimwood J."/>
            <person name="Chapman J.A."/>
            <person name="Shapiro H."/>
            <person name="Aerts A."/>
            <person name="Otillar R.P."/>
            <person name="Terry A.Y."/>
            <person name="Boore J.L."/>
            <person name="Simakov O."/>
            <person name="Marletaz F."/>
            <person name="Cho S.-J."/>
            <person name="Edsinger-Gonzales E."/>
            <person name="Havlak P."/>
            <person name="Kuo D.-H."/>
            <person name="Larsson T."/>
            <person name="Lv J."/>
            <person name="Arendt D."/>
            <person name="Savage R."/>
            <person name="Osoegawa K."/>
            <person name="de Jong P."/>
            <person name="Lindberg D.R."/>
            <person name="Seaver E.C."/>
            <person name="Weisblat D.A."/>
            <person name="Putnam N.H."/>
            <person name="Grigoriev I.V."/>
            <person name="Rokhsar D.S."/>
        </authorList>
    </citation>
    <scope>NUCLEOTIDE SEQUENCE</scope>
</reference>
<gene>
    <name evidence="2" type="primary">20201668</name>
    <name evidence="1" type="ORF">HELRODRAFT_166838</name>
</gene>
<reference evidence="1 3" key="2">
    <citation type="journal article" date="2013" name="Nature">
        <title>Insights into bilaterian evolution from three spiralian genomes.</title>
        <authorList>
            <person name="Simakov O."/>
            <person name="Marletaz F."/>
            <person name="Cho S.J."/>
            <person name="Edsinger-Gonzales E."/>
            <person name="Havlak P."/>
            <person name="Hellsten U."/>
            <person name="Kuo D.H."/>
            <person name="Larsson T."/>
            <person name="Lv J."/>
            <person name="Arendt D."/>
            <person name="Savage R."/>
            <person name="Osoegawa K."/>
            <person name="de Jong P."/>
            <person name="Grimwood J."/>
            <person name="Chapman J.A."/>
            <person name="Shapiro H."/>
            <person name="Aerts A."/>
            <person name="Otillar R.P."/>
            <person name="Terry A.Y."/>
            <person name="Boore J.L."/>
            <person name="Grigoriev I.V."/>
            <person name="Lindberg D.R."/>
            <person name="Seaver E.C."/>
            <person name="Weisblat D.A."/>
            <person name="Putnam N.H."/>
            <person name="Rokhsar D.S."/>
        </authorList>
    </citation>
    <scope>NUCLEOTIDE SEQUENCE</scope>
</reference>
<dbReference type="HOGENOM" id="CLU_1779448_0_0_1"/>
<protein>
    <submittedName>
        <fullName evidence="1 2">Uncharacterized protein</fullName>
    </submittedName>
</protein>
<accession>T1EYL8</accession>
<proteinExistence type="predicted"/>
<dbReference type="CTD" id="20201668"/>
<dbReference type="Proteomes" id="UP000015101">
    <property type="component" value="Unassembled WGS sequence"/>
</dbReference>
<evidence type="ECO:0000313" key="2">
    <source>
        <dbReference type="EnsemblMetazoa" id="HelroP166838"/>
    </source>
</evidence>
<dbReference type="AlphaFoldDB" id="T1EYL8"/>
<dbReference type="KEGG" id="hro:HELRODRAFT_166838"/>
<dbReference type="InParanoid" id="T1EYL8"/>
<dbReference type="EMBL" id="AMQM01002574">
    <property type="status" value="NOT_ANNOTATED_CDS"/>
    <property type="molecule type" value="Genomic_DNA"/>
</dbReference>
<dbReference type="GeneID" id="20201668"/>
<organism evidence="2 3">
    <name type="scientific">Helobdella robusta</name>
    <name type="common">Californian leech</name>
    <dbReference type="NCBI Taxonomy" id="6412"/>
    <lineage>
        <taxon>Eukaryota</taxon>
        <taxon>Metazoa</taxon>
        <taxon>Spiralia</taxon>
        <taxon>Lophotrochozoa</taxon>
        <taxon>Annelida</taxon>
        <taxon>Clitellata</taxon>
        <taxon>Hirudinea</taxon>
        <taxon>Rhynchobdellida</taxon>
        <taxon>Glossiphoniidae</taxon>
        <taxon>Helobdella</taxon>
    </lineage>
</organism>
<reference evidence="2" key="3">
    <citation type="submission" date="2015-06" db="UniProtKB">
        <authorList>
            <consortium name="EnsemblMetazoa"/>
        </authorList>
    </citation>
    <scope>IDENTIFICATION</scope>
</reference>
<name>T1EYL8_HELRO</name>
<evidence type="ECO:0000313" key="1">
    <source>
        <dbReference type="EMBL" id="ESO11793.1"/>
    </source>
</evidence>
<dbReference type="EnsemblMetazoa" id="HelroT166838">
    <property type="protein sequence ID" value="HelroP166838"/>
    <property type="gene ID" value="HelroG166838"/>
</dbReference>
<sequence length="146" mass="16453">MSIDNLLVILAVYHKSTFRQKSQLPQRSCVKTAEEALERKLNELSNADDIAFLEENAKRAQQQLSAIRGCLCSRLRGKCRKGCPASNKKDVIALAFSKLKTILKSSKPKVNFKTRIVDSNGSYETYQQKTLKKATSTKVHHQRASK</sequence>